<protein>
    <submittedName>
        <fullName evidence="1">Uncharacterized protein</fullName>
    </submittedName>
</protein>
<dbReference type="RefSeq" id="WP_264434103.1">
    <property type="nucleotide sequence ID" value="NZ_CP081495.1"/>
</dbReference>
<dbReference type="Proteomes" id="UP001163328">
    <property type="component" value="Chromosome"/>
</dbReference>
<proteinExistence type="predicted"/>
<evidence type="ECO:0000313" key="2">
    <source>
        <dbReference type="Proteomes" id="UP001163328"/>
    </source>
</evidence>
<organism evidence="1 2">
    <name type="scientific">Flavobacterium agricola</name>
    <dbReference type="NCBI Taxonomy" id="2870839"/>
    <lineage>
        <taxon>Bacteria</taxon>
        <taxon>Pseudomonadati</taxon>
        <taxon>Bacteroidota</taxon>
        <taxon>Flavobacteriia</taxon>
        <taxon>Flavobacteriales</taxon>
        <taxon>Flavobacteriaceae</taxon>
        <taxon>Flavobacterium</taxon>
    </lineage>
</organism>
<accession>A0ABY6M2I7</accession>
<reference evidence="1" key="1">
    <citation type="submission" date="2021-08" db="EMBL/GenBank/DDBJ databases">
        <title>Flavobacterium sp. strain CC-SYL302.</title>
        <authorList>
            <person name="Lin S.-Y."/>
            <person name="Lee T.-H."/>
            <person name="Young C.-C."/>
        </authorList>
    </citation>
    <scope>NUCLEOTIDE SEQUENCE</scope>
    <source>
        <strain evidence="1">CC-SYL302</strain>
    </source>
</reference>
<dbReference type="EMBL" id="CP081495">
    <property type="protein sequence ID" value="UYW01630.1"/>
    <property type="molecule type" value="Genomic_DNA"/>
</dbReference>
<sequence>MKIEDVDSSANGSFATQIIDLYNYNLYVLCAAENARAAQFGRKINNQPIEVFLTATK</sequence>
<name>A0ABY6M2I7_9FLAO</name>
<gene>
    <name evidence="1" type="ORF">K5I29_01515</name>
</gene>
<evidence type="ECO:0000313" key="1">
    <source>
        <dbReference type="EMBL" id="UYW01630.1"/>
    </source>
</evidence>
<keyword evidence="2" id="KW-1185">Reference proteome</keyword>